<keyword evidence="7" id="KW-0325">Glycoprotein</keyword>
<gene>
    <name evidence="10" type="ORF">AMK59_2275</name>
</gene>
<evidence type="ECO:0000256" key="3">
    <source>
        <dbReference type="ARBA" id="ARBA00022692"/>
    </source>
</evidence>
<dbReference type="GO" id="GO:0098552">
    <property type="term" value="C:side of membrane"/>
    <property type="evidence" value="ECO:0007669"/>
    <property type="project" value="UniProtKB-KW"/>
</dbReference>
<protein>
    <recommendedName>
        <fullName evidence="12">Protein sleepless</fullName>
    </recommendedName>
</protein>
<sequence length="184" mass="20922">HYIYILFLSVFILSHVPNLFVDISLRNPGIKRIGLFKSLARIALSIRCYRCSPVPRNNYAENYTVRPCSQFDYSDKYIIDCPYSTMCMKKIYSVNLTGNFTNGTHRDCAYQKYEYQKYVNGRWELAVAINEESLAEGCLMTDGKGFKISTASYCYCKGDLCNGVVTIGGSILSAISVIISMFYF</sequence>
<feature type="transmembrane region" description="Helical" evidence="9">
    <location>
        <begin position="6"/>
        <end position="25"/>
    </location>
</feature>
<dbReference type="AlphaFoldDB" id="A0A0T6BG90"/>
<evidence type="ECO:0000313" key="10">
    <source>
        <dbReference type="EMBL" id="KRT86187.1"/>
    </source>
</evidence>
<evidence type="ECO:0000256" key="6">
    <source>
        <dbReference type="ARBA" id="ARBA00023136"/>
    </source>
</evidence>
<dbReference type="InterPro" id="IPR031424">
    <property type="entry name" value="QVR-like"/>
</dbReference>
<reference evidence="10 11" key="1">
    <citation type="submission" date="2015-09" db="EMBL/GenBank/DDBJ databases">
        <title>Draft genome of the scarab beetle Oryctes borbonicus.</title>
        <authorList>
            <person name="Meyer J.M."/>
            <person name="Markov G.V."/>
            <person name="Baskaran P."/>
            <person name="Herrmann M."/>
            <person name="Sommer R.J."/>
            <person name="Roedelsperger C."/>
        </authorList>
    </citation>
    <scope>NUCLEOTIDE SEQUENCE [LARGE SCALE GENOMIC DNA]</scope>
    <source>
        <strain evidence="10">OB123</strain>
        <tissue evidence="10">Whole animal</tissue>
    </source>
</reference>
<dbReference type="EMBL" id="LJIG01000753">
    <property type="protein sequence ID" value="KRT86187.1"/>
    <property type="molecule type" value="Genomic_DNA"/>
</dbReference>
<keyword evidence="4" id="KW-0732">Signal</keyword>
<dbReference type="InterPro" id="IPR050975">
    <property type="entry name" value="Sleep_regulator"/>
</dbReference>
<evidence type="ECO:0000256" key="4">
    <source>
        <dbReference type="ARBA" id="ARBA00022729"/>
    </source>
</evidence>
<keyword evidence="8" id="KW-0449">Lipoprotein</keyword>
<keyword evidence="2" id="KW-0336">GPI-anchor</keyword>
<dbReference type="PANTHER" id="PTHR33562">
    <property type="entry name" value="ATILLA, ISOFORM B-RELATED-RELATED"/>
    <property type="match status" value="1"/>
</dbReference>
<evidence type="ECO:0000313" key="11">
    <source>
        <dbReference type="Proteomes" id="UP000051574"/>
    </source>
</evidence>
<proteinExistence type="predicted"/>
<organism evidence="10 11">
    <name type="scientific">Oryctes borbonicus</name>
    <dbReference type="NCBI Taxonomy" id="1629725"/>
    <lineage>
        <taxon>Eukaryota</taxon>
        <taxon>Metazoa</taxon>
        <taxon>Ecdysozoa</taxon>
        <taxon>Arthropoda</taxon>
        <taxon>Hexapoda</taxon>
        <taxon>Insecta</taxon>
        <taxon>Pterygota</taxon>
        <taxon>Neoptera</taxon>
        <taxon>Endopterygota</taxon>
        <taxon>Coleoptera</taxon>
        <taxon>Polyphaga</taxon>
        <taxon>Scarabaeiformia</taxon>
        <taxon>Scarabaeidae</taxon>
        <taxon>Dynastinae</taxon>
        <taxon>Oryctes</taxon>
    </lineage>
</organism>
<comment type="caution">
    <text evidence="10">The sequence shown here is derived from an EMBL/GenBank/DDBJ whole genome shotgun (WGS) entry which is preliminary data.</text>
</comment>
<dbReference type="GO" id="GO:0030431">
    <property type="term" value="P:sleep"/>
    <property type="evidence" value="ECO:0007669"/>
    <property type="project" value="InterPro"/>
</dbReference>
<dbReference type="GO" id="GO:0032222">
    <property type="term" value="P:regulation of synaptic transmission, cholinergic"/>
    <property type="evidence" value="ECO:0007669"/>
    <property type="project" value="InterPro"/>
</dbReference>
<dbReference type="PANTHER" id="PTHR33562:SF29">
    <property type="entry name" value="PROTEIN SLEEPLESS"/>
    <property type="match status" value="1"/>
</dbReference>
<evidence type="ECO:0000256" key="5">
    <source>
        <dbReference type="ARBA" id="ARBA00022989"/>
    </source>
</evidence>
<feature type="transmembrane region" description="Helical" evidence="9">
    <location>
        <begin position="160"/>
        <end position="183"/>
    </location>
</feature>
<dbReference type="Pfam" id="PF17064">
    <property type="entry name" value="QVR"/>
    <property type="match status" value="1"/>
</dbReference>
<comment type="subcellular location">
    <subcellularLocation>
        <location evidence="1">Membrane</location>
        <topology evidence="1">Lipid-anchor</topology>
        <topology evidence="1">GPI-anchor</topology>
    </subcellularLocation>
</comment>
<accession>A0A0T6BG90</accession>
<name>A0A0T6BG90_9SCAR</name>
<evidence type="ECO:0000256" key="8">
    <source>
        <dbReference type="ARBA" id="ARBA00023288"/>
    </source>
</evidence>
<dbReference type="OrthoDB" id="6329445at2759"/>
<evidence type="ECO:0000256" key="9">
    <source>
        <dbReference type="SAM" id="Phobius"/>
    </source>
</evidence>
<keyword evidence="5 9" id="KW-1133">Transmembrane helix</keyword>
<evidence type="ECO:0000256" key="2">
    <source>
        <dbReference type="ARBA" id="ARBA00022622"/>
    </source>
</evidence>
<feature type="non-terminal residue" evidence="10">
    <location>
        <position position="1"/>
    </location>
</feature>
<evidence type="ECO:0000256" key="7">
    <source>
        <dbReference type="ARBA" id="ARBA00023180"/>
    </source>
</evidence>
<evidence type="ECO:0008006" key="12">
    <source>
        <dbReference type="Google" id="ProtNLM"/>
    </source>
</evidence>
<keyword evidence="11" id="KW-1185">Reference proteome</keyword>
<evidence type="ECO:0000256" key="1">
    <source>
        <dbReference type="ARBA" id="ARBA00004589"/>
    </source>
</evidence>
<dbReference type="Proteomes" id="UP000051574">
    <property type="component" value="Unassembled WGS sequence"/>
</dbReference>
<keyword evidence="3 9" id="KW-0812">Transmembrane</keyword>
<keyword evidence="6 9" id="KW-0472">Membrane</keyword>